<gene>
    <name evidence="14" type="ORF">PZ740_09440</name>
</gene>
<dbReference type="SMART" id="SM00091">
    <property type="entry name" value="PAS"/>
    <property type="match status" value="1"/>
</dbReference>
<dbReference type="Proteomes" id="UP001301140">
    <property type="component" value="Unassembled WGS sequence"/>
</dbReference>
<dbReference type="InterPro" id="IPR013655">
    <property type="entry name" value="PAS_fold_3"/>
</dbReference>
<evidence type="ECO:0000256" key="3">
    <source>
        <dbReference type="ARBA" id="ARBA00012438"/>
    </source>
</evidence>
<dbReference type="EMBL" id="JARGEQ010000091">
    <property type="protein sequence ID" value="MDF1586605.1"/>
    <property type="molecule type" value="Genomic_DNA"/>
</dbReference>
<feature type="domain" description="HAMP" evidence="13">
    <location>
        <begin position="293"/>
        <end position="346"/>
    </location>
</feature>
<evidence type="ECO:0000256" key="5">
    <source>
        <dbReference type="ARBA" id="ARBA00022679"/>
    </source>
</evidence>
<evidence type="ECO:0000256" key="11">
    <source>
        <dbReference type="SAM" id="Phobius"/>
    </source>
</evidence>
<dbReference type="SUPFAM" id="SSF55785">
    <property type="entry name" value="PYP-like sensor domain (PAS domain)"/>
    <property type="match status" value="1"/>
</dbReference>
<dbReference type="EC" id="2.7.13.3" evidence="3"/>
<dbReference type="CDD" id="cd06225">
    <property type="entry name" value="HAMP"/>
    <property type="match status" value="1"/>
</dbReference>
<dbReference type="Pfam" id="PF00672">
    <property type="entry name" value="HAMP"/>
    <property type="match status" value="1"/>
</dbReference>
<evidence type="ECO:0000256" key="7">
    <source>
        <dbReference type="ARBA" id="ARBA00022777"/>
    </source>
</evidence>
<dbReference type="PROSITE" id="PS50885">
    <property type="entry name" value="HAMP"/>
    <property type="match status" value="1"/>
</dbReference>
<dbReference type="InterPro" id="IPR003660">
    <property type="entry name" value="HAMP_dom"/>
</dbReference>
<dbReference type="InterPro" id="IPR035965">
    <property type="entry name" value="PAS-like_dom_sf"/>
</dbReference>
<keyword evidence="15" id="KW-1185">Reference proteome</keyword>
<dbReference type="Pfam" id="PF07568">
    <property type="entry name" value="HisKA_2"/>
    <property type="match status" value="1"/>
</dbReference>
<sequence>MSLLTRLYVLVVLAVAPAMAILAWSTFSMAQQREADAEREAARTASAISDEIGSILGGIRALLVAGAQAPVLREGAQPRCERFIEGVAPHFAELASIALYDMRGEPLCGSRPLSLPPDLVEAAAASSGLVQGPWLAGGPGGMLPFALGVRTLAGEPAGLIVAALDLGWLRERLASRPLPPGSSLSLLDRRGTILVRLPDPGQEGRPAPAPWASLALAEGSGHARSDEASASDGVPRVVAYESRGSGREGMVVAVGLSRAWALAGVAPSLHTGLPLLLLAALLAMAAAALGGRYFVLRPIEALLAAAGQWRAGNLDARTGYRERHSELGRLAALFDSMAEGMAERERKAAAAMEALQESEQRFRQYADTSPDVLWIVDAESGDAEFVGPAFEAIWQRCREEIMQSPALWLETVEAADRDHAGAIMRQARAGEVGDGEYRIRRADGEQRWIRETAFPIRDGQGRIVRIAGVARDITPRKRAEEERQAARERIELVLKELNHRIKNNLQIVTSLLHLQASQQQSEEVRGQLAEAGRRVAIIAEVHASLYRDDSLDRLALGPYLRDLCGRLSRSLLADGGPRLELQLDTDGQTIDMDRAVPLGLMLNELMAASVRCVAAAGADAAVRVRLHKLDEEDTWRLSVCSLGGDSTPGQESRLGLLLIQGFVRQLDGRLSEEGRCVRVDFPA</sequence>
<dbReference type="GO" id="GO:0004673">
    <property type="term" value="F:protein histidine kinase activity"/>
    <property type="evidence" value="ECO:0007669"/>
    <property type="project" value="UniProtKB-EC"/>
</dbReference>
<evidence type="ECO:0000259" key="12">
    <source>
        <dbReference type="PROSITE" id="PS50113"/>
    </source>
</evidence>
<dbReference type="InterPro" id="IPR011495">
    <property type="entry name" value="Sig_transdc_His_kin_sub2_dim/P"/>
</dbReference>
<keyword evidence="11" id="KW-1133">Transmembrane helix</keyword>
<dbReference type="Pfam" id="PF08447">
    <property type="entry name" value="PAS_3"/>
    <property type="match status" value="1"/>
</dbReference>
<dbReference type="SMART" id="SM00086">
    <property type="entry name" value="PAC"/>
    <property type="match status" value="1"/>
</dbReference>
<dbReference type="PANTHER" id="PTHR41523:SF8">
    <property type="entry name" value="ETHYLENE RESPONSE SENSOR PROTEIN"/>
    <property type="match status" value="1"/>
</dbReference>
<dbReference type="AlphaFoldDB" id="A0AAP3XRI2"/>
<dbReference type="InterPro" id="IPR036890">
    <property type="entry name" value="HATPase_C_sf"/>
</dbReference>
<keyword evidence="11" id="KW-0472">Membrane</keyword>
<dbReference type="RefSeq" id="WP_327789020.1">
    <property type="nucleotide sequence ID" value="NZ_JARGEQ010000091.1"/>
</dbReference>
<dbReference type="Gene3D" id="3.30.450.20">
    <property type="entry name" value="PAS domain"/>
    <property type="match status" value="3"/>
</dbReference>
<reference evidence="14 15" key="1">
    <citation type="submission" date="2023-03" db="EMBL/GenBank/DDBJ databases">
        <title>YIM 152171 draft genome.</title>
        <authorList>
            <person name="Yang Z."/>
        </authorList>
    </citation>
    <scope>NUCLEOTIDE SEQUENCE [LARGE SCALE GENOMIC DNA]</scope>
    <source>
        <strain evidence="14 15">YIM 152171</strain>
    </source>
</reference>
<dbReference type="CDD" id="cd00130">
    <property type="entry name" value="PAS"/>
    <property type="match status" value="1"/>
</dbReference>
<dbReference type="InterPro" id="IPR000014">
    <property type="entry name" value="PAS"/>
</dbReference>
<comment type="subcellular location">
    <subcellularLocation>
        <location evidence="2">Membrane</location>
    </subcellularLocation>
</comment>
<keyword evidence="9" id="KW-0843">Virulence</keyword>
<dbReference type="SMART" id="SM00304">
    <property type="entry name" value="HAMP"/>
    <property type="match status" value="1"/>
</dbReference>
<evidence type="ECO:0000256" key="2">
    <source>
        <dbReference type="ARBA" id="ARBA00004370"/>
    </source>
</evidence>
<dbReference type="Gene3D" id="6.10.340.10">
    <property type="match status" value="1"/>
</dbReference>
<feature type="domain" description="PAC" evidence="12">
    <location>
        <begin position="433"/>
        <end position="485"/>
    </location>
</feature>
<comment type="caution">
    <text evidence="14">The sequence shown here is derived from an EMBL/GenBank/DDBJ whole genome shotgun (WGS) entry which is preliminary data.</text>
</comment>
<proteinExistence type="predicted"/>
<evidence type="ECO:0000259" key="13">
    <source>
        <dbReference type="PROSITE" id="PS50885"/>
    </source>
</evidence>
<dbReference type="CDD" id="cd12915">
    <property type="entry name" value="PDC2_DGC_like"/>
    <property type="match status" value="1"/>
</dbReference>
<keyword evidence="10" id="KW-0175">Coiled coil</keyword>
<evidence type="ECO:0000256" key="10">
    <source>
        <dbReference type="SAM" id="Coils"/>
    </source>
</evidence>
<keyword evidence="7 14" id="KW-0418">Kinase</keyword>
<comment type="catalytic activity">
    <reaction evidence="1">
        <text>ATP + protein L-histidine = ADP + protein N-phospho-L-histidine.</text>
        <dbReference type="EC" id="2.7.13.3"/>
    </reaction>
</comment>
<dbReference type="PANTHER" id="PTHR41523">
    <property type="entry name" value="TWO-COMPONENT SYSTEM SENSOR PROTEIN"/>
    <property type="match status" value="1"/>
</dbReference>
<evidence type="ECO:0000313" key="14">
    <source>
        <dbReference type="EMBL" id="MDF1586605.1"/>
    </source>
</evidence>
<evidence type="ECO:0000256" key="4">
    <source>
        <dbReference type="ARBA" id="ARBA00022553"/>
    </source>
</evidence>
<evidence type="ECO:0000256" key="6">
    <source>
        <dbReference type="ARBA" id="ARBA00022741"/>
    </source>
</evidence>
<dbReference type="GO" id="GO:0016020">
    <property type="term" value="C:membrane"/>
    <property type="evidence" value="ECO:0007669"/>
    <property type="project" value="UniProtKB-SubCell"/>
</dbReference>
<dbReference type="PROSITE" id="PS50113">
    <property type="entry name" value="PAC"/>
    <property type="match status" value="1"/>
</dbReference>
<feature type="transmembrane region" description="Helical" evidence="11">
    <location>
        <begin position="6"/>
        <end position="24"/>
    </location>
</feature>
<dbReference type="InterPro" id="IPR000700">
    <property type="entry name" value="PAS-assoc_C"/>
</dbReference>
<dbReference type="GO" id="GO:0007165">
    <property type="term" value="P:signal transduction"/>
    <property type="evidence" value="ECO:0007669"/>
    <property type="project" value="InterPro"/>
</dbReference>
<keyword evidence="8" id="KW-0067">ATP-binding</keyword>
<evidence type="ECO:0000313" key="15">
    <source>
        <dbReference type="Proteomes" id="UP001301140"/>
    </source>
</evidence>
<feature type="coiled-coil region" evidence="10">
    <location>
        <begin position="476"/>
        <end position="534"/>
    </location>
</feature>
<name>A0AAP3XRI2_9PROT</name>
<dbReference type="SUPFAM" id="SSF158472">
    <property type="entry name" value="HAMP domain-like"/>
    <property type="match status" value="1"/>
</dbReference>
<evidence type="ECO:0000256" key="9">
    <source>
        <dbReference type="ARBA" id="ARBA00023026"/>
    </source>
</evidence>
<dbReference type="GO" id="GO:0005524">
    <property type="term" value="F:ATP binding"/>
    <property type="evidence" value="ECO:0007669"/>
    <property type="project" value="UniProtKB-KW"/>
</dbReference>
<protein>
    <recommendedName>
        <fullName evidence="3">histidine kinase</fullName>
        <ecNumber evidence="3">2.7.13.3</ecNumber>
    </recommendedName>
</protein>
<evidence type="ECO:0000256" key="1">
    <source>
        <dbReference type="ARBA" id="ARBA00000085"/>
    </source>
</evidence>
<accession>A0AAP3XRI2</accession>
<keyword evidence="6" id="KW-0547">Nucleotide-binding</keyword>
<dbReference type="NCBIfam" id="TIGR00229">
    <property type="entry name" value="sensory_box"/>
    <property type="match status" value="1"/>
</dbReference>
<evidence type="ECO:0000256" key="8">
    <source>
        <dbReference type="ARBA" id="ARBA00022840"/>
    </source>
</evidence>
<keyword evidence="11" id="KW-0812">Transmembrane</keyword>
<organism evidence="14 15">
    <name type="scientific">Marinimicrococcus flavescens</name>
    <dbReference type="NCBI Taxonomy" id="3031815"/>
    <lineage>
        <taxon>Bacteria</taxon>
        <taxon>Pseudomonadati</taxon>
        <taxon>Pseudomonadota</taxon>
        <taxon>Alphaproteobacteria</taxon>
        <taxon>Geminicoccales</taxon>
        <taxon>Geminicoccaceae</taxon>
        <taxon>Marinimicrococcus</taxon>
    </lineage>
</organism>
<dbReference type="Gene3D" id="3.30.565.10">
    <property type="entry name" value="Histidine kinase-like ATPase, C-terminal domain"/>
    <property type="match status" value="1"/>
</dbReference>
<keyword evidence="5" id="KW-0808">Transferase</keyword>
<dbReference type="InterPro" id="IPR001610">
    <property type="entry name" value="PAC"/>
</dbReference>
<keyword evidence="4" id="KW-0597">Phosphoprotein</keyword>